<name>A0AAN7AEV6_9PEZI</name>
<sequence>MFWEYLLSKHCRSSRPCDCQLQRTQWLHHPAITGKTLYNLVVLTIEARMFDQEYRQAPAWFMATRQKRPLVKAVNSFISKMESMYGGYSEVMDAYFGCIIKGAVHLDIPPEDELDGLWEMLAQLRIGGEELDNLLTLMAKLHIDDDEDMLDVEFLDLDEYYWWKEEGIY</sequence>
<gene>
    <name evidence="1" type="ORF">QBC35DRAFT_508303</name>
</gene>
<proteinExistence type="predicted"/>
<comment type="caution">
    <text evidence="1">The sequence shown here is derived from an EMBL/GenBank/DDBJ whole genome shotgun (WGS) entry which is preliminary data.</text>
</comment>
<accession>A0AAN7AEV6</accession>
<dbReference type="EMBL" id="MU864559">
    <property type="protein sequence ID" value="KAK4183307.1"/>
    <property type="molecule type" value="Genomic_DNA"/>
</dbReference>
<organism evidence="1 2">
    <name type="scientific">Podospora australis</name>
    <dbReference type="NCBI Taxonomy" id="1536484"/>
    <lineage>
        <taxon>Eukaryota</taxon>
        <taxon>Fungi</taxon>
        <taxon>Dikarya</taxon>
        <taxon>Ascomycota</taxon>
        <taxon>Pezizomycotina</taxon>
        <taxon>Sordariomycetes</taxon>
        <taxon>Sordariomycetidae</taxon>
        <taxon>Sordariales</taxon>
        <taxon>Podosporaceae</taxon>
        <taxon>Podospora</taxon>
    </lineage>
</organism>
<dbReference type="AlphaFoldDB" id="A0AAN7AEV6"/>
<protein>
    <submittedName>
        <fullName evidence="1">Uncharacterized protein</fullName>
    </submittedName>
</protein>
<evidence type="ECO:0000313" key="1">
    <source>
        <dbReference type="EMBL" id="KAK4183307.1"/>
    </source>
</evidence>
<dbReference type="Proteomes" id="UP001302126">
    <property type="component" value="Unassembled WGS sequence"/>
</dbReference>
<reference evidence="1" key="1">
    <citation type="journal article" date="2023" name="Mol. Phylogenet. Evol.">
        <title>Genome-scale phylogeny and comparative genomics of the fungal order Sordariales.</title>
        <authorList>
            <person name="Hensen N."/>
            <person name="Bonometti L."/>
            <person name="Westerberg I."/>
            <person name="Brannstrom I.O."/>
            <person name="Guillou S."/>
            <person name="Cros-Aarteil S."/>
            <person name="Calhoun S."/>
            <person name="Haridas S."/>
            <person name="Kuo A."/>
            <person name="Mondo S."/>
            <person name="Pangilinan J."/>
            <person name="Riley R."/>
            <person name="LaButti K."/>
            <person name="Andreopoulos B."/>
            <person name="Lipzen A."/>
            <person name="Chen C."/>
            <person name="Yan M."/>
            <person name="Daum C."/>
            <person name="Ng V."/>
            <person name="Clum A."/>
            <person name="Steindorff A."/>
            <person name="Ohm R.A."/>
            <person name="Martin F."/>
            <person name="Silar P."/>
            <person name="Natvig D.O."/>
            <person name="Lalanne C."/>
            <person name="Gautier V."/>
            <person name="Ament-Velasquez S.L."/>
            <person name="Kruys A."/>
            <person name="Hutchinson M.I."/>
            <person name="Powell A.J."/>
            <person name="Barry K."/>
            <person name="Miller A.N."/>
            <person name="Grigoriev I.V."/>
            <person name="Debuchy R."/>
            <person name="Gladieux P."/>
            <person name="Hiltunen Thoren M."/>
            <person name="Johannesson H."/>
        </authorList>
    </citation>
    <scope>NUCLEOTIDE SEQUENCE</scope>
    <source>
        <strain evidence="1">PSN309</strain>
    </source>
</reference>
<keyword evidence="2" id="KW-1185">Reference proteome</keyword>
<reference evidence="1" key="2">
    <citation type="submission" date="2023-05" db="EMBL/GenBank/DDBJ databases">
        <authorList>
            <consortium name="Lawrence Berkeley National Laboratory"/>
            <person name="Steindorff A."/>
            <person name="Hensen N."/>
            <person name="Bonometti L."/>
            <person name="Westerberg I."/>
            <person name="Brannstrom I.O."/>
            <person name="Guillou S."/>
            <person name="Cros-Aarteil S."/>
            <person name="Calhoun S."/>
            <person name="Haridas S."/>
            <person name="Kuo A."/>
            <person name="Mondo S."/>
            <person name="Pangilinan J."/>
            <person name="Riley R."/>
            <person name="Labutti K."/>
            <person name="Andreopoulos B."/>
            <person name="Lipzen A."/>
            <person name="Chen C."/>
            <person name="Yanf M."/>
            <person name="Daum C."/>
            <person name="Ng V."/>
            <person name="Clum A."/>
            <person name="Ohm R."/>
            <person name="Martin F."/>
            <person name="Silar P."/>
            <person name="Natvig D."/>
            <person name="Lalanne C."/>
            <person name="Gautier V."/>
            <person name="Ament-Velasquez S.L."/>
            <person name="Kruys A."/>
            <person name="Hutchinson M.I."/>
            <person name="Powell A.J."/>
            <person name="Barry K."/>
            <person name="Miller A.N."/>
            <person name="Grigoriev I.V."/>
            <person name="Debuchy R."/>
            <person name="Gladieux P."/>
            <person name="Thoren M.H."/>
            <person name="Johannesson H."/>
        </authorList>
    </citation>
    <scope>NUCLEOTIDE SEQUENCE</scope>
    <source>
        <strain evidence="1">PSN309</strain>
    </source>
</reference>
<evidence type="ECO:0000313" key="2">
    <source>
        <dbReference type="Proteomes" id="UP001302126"/>
    </source>
</evidence>